<dbReference type="Proteomes" id="UP000325315">
    <property type="component" value="Unassembled WGS sequence"/>
</dbReference>
<dbReference type="PANTHER" id="PTHR35218:SF9">
    <property type="entry name" value="ENDONUCLEASE_EXONUCLEASE_PHOSPHATASE DOMAIN-CONTAINING PROTEIN"/>
    <property type="match status" value="1"/>
</dbReference>
<keyword evidence="2" id="KW-0548">Nucleotidyltransferase</keyword>
<dbReference type="InterPro" id="IPR036691">
    <property type="entry name" value="Endo/exonu/phosph_ase_sf"/>
</dbReference>
<dbReference type="Gene3D" id="3.60.10.10">
    <property type="entry name" value="Endonuclease/exonuclease/phosphatase"/>
    <property type="match status" value="1"/>
</dbReference>
<keyword evidence="2" id="KW-0808">Transferase</keyword>
<sequence>MISKAQHDIAVAGSSSISFVETDGRLTVPDKMGLLLKDQNDFFQVTPMMDRFGDNEVEVEMGRLNSGRHSAVVFHENKHPNNTAPLTISKTGLNLANSSITRKSFSNKGKGIAKKRNKFLQGQTTRFKSNGIQRVSLKESLEQMAVRLTDIPKPNLDSKLTNKLGEQSGEGCVSRNFLRAFREYNEEHKPHIVCLVEPRVSGNKANIIIENLGFNYSHRVEAIGFSGGIWVGWKDFIQIKIIRNHPQFIFLRVDNYVPNKSFFISFVYGSPDRSKRKFLWEDLQSVAPNNSTPWLIMGDFNAILSPADKKSPTTVGKRCDLFGNFVDLCDLQDLGFNGPPFTWQRGDTLVKLD</sequence>
<evidence type="ECO:0000313" key="3">
    <source>
        <dbReference type="Proteomes" id="UP000325315"/>
    </source>
</evidence>
<name>A0A5B6UH56_9ROSI</name>
<proteinExistence type="predicted"/>
<dbReference type="InterPro" id="IPR005135">
    <property type="entry name" value="Endo/exonuclease/phosphatase"/>
</dbReference>
<organism evidence="2 3">
    <name type="scientific">Gossypium australe</name>
    <dbReference type="NCBI Taxonomy" id="47621"/>
    <lineage>
        <taxon>Eukaryota</taxon>
        <taxon>Viridiplantae</taxon>
        <taxon>Streptophyta</taxon>
        <taxon>Embryophyta</taxon>
        <taxon>Tracheophyta</taxon>
        <taxon>Spermatophyta</taxon>
        <taxon>Magnoliopsida</taxon>
        <taxon>eudicotyledons</taxon>
        <taxon>Gunneridae</taxon>
        <taxon>Pentapetalae</taxon>
        <taxon>rosids</taxon>
        <taxon>malvids</taxon>
        <taxon>Malvales</taxon>
        <taxon>Malvaceae</taxon>
        <taxon>Malvoideae</taxon>
        <taxon>Gossypium</taxon>
    </lineage>
</organism>
<keyword evidence="3" id="KW-1185">Reference proteome</keyword>
<dbReference type="PANTHER" id="PTHR35218">
    <property type="entry name" value="RNASE H DOMAIN-CONTAINING PROTEIN"/>
    <property type="match status" value="1"/>
</dbReference>
<dbReference type="SUPFAM" id="SSF56219">
    <property type="entry name" value="DNase I-like"/>
    <property type="match status" value="1"/>
</dbReference>
<gene>
    <name evidence="2" type="ORF">EPI10_018847</name>
</gene>
<accession>A0A5B6UH56</accession>
<dbReference type="AlphaFoldDB" id="A0A5B6UH56"/>
<evidence type="ECO:0000313" key="2">
    <source>
        <dbReference type="EMBL" id="KAA3455874.1"/>
    </source>
</evidence>
<dbReference type="GO" id="GO:0003964">
    <property type="term" value="F:RNA-directed DNA polymerase activity"/>
    <property type="evidence" value="ECO:0007669"/>
    <property type="project" value="UniProtKB-KW"/>
</dbReference>
<comment type="caution">
    <text evidence="2">The sequence shown here is derived from an EMBL/GenBank/DDBJ whole genome shotgun (WGS) entry which is preliminary data.</text>
</comment>
<reference evidence="3" key="1">
    <citation type="journal article" date="2019" name="Plant Biotechnol. J.">
        <title>Genome sequencing of the Australian wild diploid species Gossypium australe highlights disease resistance and delayed gland morphogenesis.</title>
        <authorList>
            <person name="Cai Y."/>
            <person name="Cai X."/>
            <person name="Wang Q."/>
            <person name="Wang P."/>
            <person name="Zhang Y."/>
            <person name="Cai C."/>
            <person name="Xu Y."/>
            <person name="Wang K."/>
            <person name="Zhou Z."/>
            <person name="Wang C."/>
            <person name="Geng S."/>
            <person name="Li B."/>
            <person name="Dong Q."/>
            <person name="Hou Y."/>
            <person name="Wang H."/>
            <person name="Ai P."/>
            <person name="Liu Z."/>
            <person name="Yi F."/>
            <person name="Sun M."/>
            <person name="An G."/>
            <person name="Cheng J."/>
            <person name="Zhang Y."/>
            <person name="Shi Q."/>
            <person name="Xie Y."/>
            <person name="Shi X."/>
            <person name="Chang Y."/>
            <person name="Huang F."/>
            <person name="Chen Y."/>
            <person name="Hong S."/>
            <person name="Mi L."/>
            <person name="Sun Q."/>
            <person name="Zhang L."/>
            <person name="Zhou B."/>
            <person name="Peng R."/>
            <person name="Zhang X."/>
            <person name="Liu F."/>
        </authorList>
    </citation>
    <scope>NUCLEOTIDE SEQUENCE [LARGE SCALE GENOMIC DNA]</scope>
    <source>
        <strain evidence="3">cv. PA1801</strain>
    </source>
</reference>
<dbReference type="Pfam" id="PF03372">
    <property type="entry name" value="Exo_endo_phos"/>
    <property type="match status" value="1"/>
</dbReference>
<feature type="domain" description="Endonuclease/exonuclease/phosphatase" evidence="1">
    <location>
        <begin position="178"/>
        <end position="343"/>
    </location>
</feature>
<keyword evidence="2" id="KW-0695">RNA-directed DNA polymerase</keyword>
<dbReference type="EMBL" id="SMMG02000012">
    <property type="protein sequence ID" value="KAA3455874.1"/>
    <property type="molecule type" value="Genomic_DNA"/>
</dbReference>
<dbReference type="OrthoDB" id="1002478at2759"/>
<protein>
    <submittedName>
        <fullName evidence="2">Reverse transcriptase</fullName>
    </submittedName>
</protein>
<evidence type="ECO:0000259" key="1">
    <source>
        <dbReference type="Pfam" id="PF03372"/>
    </source>
</evidence>